<keyword evidence="2" id="KW-0547">Nucleotide-binding</keyword>
<keyword evidence="2" id="KW-0067">ATP-binding</keyword>
<dbReference type="Gene3D" id="3.40.50.300">
    <property type="entry name" value="P-loop containing nucleotide triphosphate hydrolases"/>
    <property type="match status" value="1"/>
</dbReference>
<evidence type="ECO:0000313" key="2">
    <source>
        <dbReference type="EMBL" id="MDN3593040.1"/>
    </source>
</evidence>
<accession>A0ABT8BNR2</accession>
<name>A0ABT8BNR2_9HYPH</name>
<organism evidence="2 3">
    <name type="scientific">Methylobacterium adhaesivum</name>
    <dbReference type="NCBI Taxonomy" id="333297"/>
    <lineage>
        <taxon>Bacteria</taxon>
        <taxon>Pseudomonadati</taxon>
        <taxon>Pseudomonadota</taxon>
        <taxon>Alphaproteobacteria</taxon>
        <taxon>Hyphomicrobiales</taxon>
        <taxon>Methylobacteriaceae</taxon>
        <taxon>Methylobacterium</taxon>
    </lineage>
</organism>
<keyword evidence="3" id="KW-1185">Reference proteome</keyword>
<dbReference type="InterPro" id="IPR049945">
    <property type="entry name" value="AAA_22"/>
</dbReference>
<feature type="domain" description="ORC1/DEAH AAA+ ATPase" evidence="1">
    <location>
        <begin position="78"/>
        <end position="195"/>
    </location>
</feature>
<dbReference type="Proteomes" id="UP001224644">
    <property type="component" value="Unassembled WGS sequence"/>
</dbReference>
<gene>
    <name evidence="2" type="ORF">QWZ12_20790</name>
</gene>
<dbReference type="RefSeq" id="WP_238225301.1">
    <property type="nucleotide sequence ID" value="NZ_BPQD01000011.1"/>
</dbReference>
<evidence type="ECO:0000259" key="1">
    <source>
        <dbReference type="Pfam" id="PF13401"/>
    </source>
</evidence>
<sequence length="361" mass="39719">MTYDAALAESAFPDVLMDDDEAYLRSLRADMPLKSQDIMARMDKVYSVYVDRRRDKILKEAFDTFMEDTLATRDGQRKEANIFFVTGESGAGKTEAIARVLAGHPSLQPRKASFGVIRPYVSIKLAGYILPRIAALQIITASGHPINAKTGQGDAWSAMPAALRKRRVVLVHIDEVQHLIGGSGSANDGQQLADAIKGVSISTPWPIAFVLSGLPCIKVLAQKDEQFERRSRWVHFPDVDIQTQRELVTDILNKLSEAAGLGLGSMPETDMPERIARAANYRYGRICQLVVAAIHQALRAKKPQTELLRGHFALAYANSSRARDDNRMNIFMVDGWQGLEPGAFLDAEKRGGPDGGEEANA</sequence>
<evidence type="ECO:0000313" key="3">
    <source>
        <dbReference type="Proteomes" id="UP001224644"/>
    </source>
</evidence>
<protein>
    <submittedName>
        <fullName evidence="2">ATP-binding protein</fullName>
    </submittedName>
</protein>
<dbReference type="SUPFAM" id="SSF52540">
    <property type="entry name" value="P-loop containing nucleoside triphosphate hydrolases"/>
    <property type="match status" value="1"/>
</dbReference>
<dbReference type="EMBL" id="JAUFPX010000020">
    <property type="protein sequence ID" value="MDN3593040.1"/>
    <property type="molecule type" value="Genomic_DNA"/>
</dbReference>
<dbReference type="Pfam" id="PF13401">
    <property type="entry name" value="AAA_22"/>
    <property type="match status" value="1"/>
</dbReference>
<dbReference type="InterPro" id="IPR027417">
    <property type="entry name" value="P-loop_NTPase"/>
</dbReference>
<comment type="caution">
    <text evidence="2">The sequence shown here is derived from an EMBL/GenBank/DDBJ whole genome shotgun (WGS) entry which is preliminary data.</text>
</comment>
<dbReference type="GO" id="GO:0005524">
    <property type="term" value="F:ATP binding"/>
    <property type="evidence" value="ECO:0007669"/>
    <property type="project" value="UniProtKB-KW"/>
</dbReference>
<proteinExistence type="predicted"/>
<reference evidence="3" key="1">
    <citation type="journal article" date="2019" name="Int. J. Syst. Evol. Microbiol.">
        <title>The Global Catalogue of Microorganisms (GCM) 10K type strain sequencing project: providing services to taxonomists for standard genome sequencing and annotation.</title>
        <authorList>
            <consortium name="The Broad Institute Genomics Platform"/>
            <consortium name="The Broad Institute Genome Sequencing Center for Infectious Disease"/>
            <person name="Wu L."/>
            <person name="Ma J."/>
        </authorList>
    </citation>
    <scope>NUCLEOTIDE SEQUENCE [LARGE SCALE GENOMIC DNA]</scope>
    <source>
        <strain evidence="3">CECT 7069</strain>
    </source>
</reference>